<evidence type="ECO:0000313" key="5">
    <source>
        <dbReference type="EMBL" id="TXD37140.1"/>
    </source>
</evidence>
<dbReference type="PANTHER" id="PTHR10612:SF34">
    <property type="entry name" value="APOLIPOPROTEIN D"/>
    <property type="match status" value="1"/>
</dbReference>
<dbReference type="OrthoDB" id="9793905at2"/>
<feature type="domain" description="Lipocalin/cytosolic fatty-acid binding" evidence="4">
    <location>
        <begin position="40"/>
        <end position="181"/>
    </location>
</feature>
<feature type="chain" id="PRO_5023585043" description="Lipocalin/cytosolic fatty-acid binding domain-containing protein" evidence="2">
    <location>
        <begin position="22"/>
        <end position="200"/>
    </location>
</feature>
<dbReference type="InterPro" id="IPR012674">
    <property type="entry name" value="Calycin"/>
</dbReference>
<dbReference type="SUPFAM" id="SSF50814">
    <property type="entry name" value="Lipocalins"/>
    <property type="match status" value="1"/>
</dbReference>
<dbReference type="Gene3D" id="2.40.128.20">
    <property type="match status" value="1"/>
</dbReference>
<keyword evidence="3" id="KW-0449">Lipoprotein</keyword>
<dbReference type="InterPro" id="IPR022271">
    <property type="entry name" value="Lipocalin_ApoD"/>
</dbReference>
<dbReference type="Proteomes" id="UP000321412">
    <property type="component" value="Unassembled WGS sequence"/>
</dbReference>
<evidence type="ECO:0000313" key="6">
    <source>
        <dbReference type="Proteomes" id="UP000321412"/>
    </source>
</evidence>
<accession>A0A5C6X5S0</accession>
<dbReference type="RefSeq" id="WP_146981351.1">
    <property type="nucleotide sequence ID" value="NZ_VOSM01000004.1"/>
</dbReference>
<gene>
    <name evidence="5" type="ORF">FRC98_10415</name>
</gene>
<name>A0A5C6X5S0_9DELT</name>
<keyword evidence="6" id="KW-1185">Reference proteome</keyword>
<comment type="caution">
    <text evidence="5">The sequence shown here is derived from an EMBL/GenBank/DDBJ whole genome shotgun (WGS) entry which is preliminary data.</text>
</comment>
<organism evidence="5 6">
    <name type="scientific">Lujinxingia vulgaris</name>
    <dbReference type="NCBI Taxonomy" id="2600176"/>
    <lineage>
        <taxon>Bacteria</taxon>
        <taxon>Deltaproteobacteria</taxon>
        <taxon>Bradymonadales</taxon>
        <taxon>Lujinxingiaceae</taxon>
        <taxon>Lujinxingia</taxon>
    </lineage>
</organism>
<dbReference type="AlphaFoldDB" id="A0A5C6X5S0"/>
<reference evidence="5 6" key="1">
    <citation type="submission" date="2019-08" db="EMBL/GenBank/DDBJ databases">
        <title>Bradymonadales sp. TMQ4.</title>
        <authorList>
            <person name="Liang Q."/>
        </authorList>
    </citation>
    <scope>NUCLEOTIDE SEQUENCE [LARGE SCALE GENOMIC DNA]</scope>
    <source>
        <strain evidence="5 6">TMQ4</strain>
    </source>
</reference>
<keyword evidence="2" id="KW-0732">Signal</keyword>
<dbReference type="GO" id="GO:0006950">
    <property type="term" value="P:response to stress"/>
    <property type="evidence" value="ECO:0007669"/>
    <property type="project" value="UniProtKB-ARBA"/>
</dbReference>
<dbReference type="PANTHER" id="PTHR10612">
    <property type="entry name" value="APOLIPOPROTEIN D"/>
    <property type="match status" value="1"/>
</dbReference>
<feature type="signal peptide" evidence="2">
    <location>
        <begin position="1"/>
        <end position="21"/>
    </location>
</feature>
<feature type="lipid moiety-binding region" description="S-diacylglycerol cysteine" evidence="3">
    <location>
        <position position="24"/>
    </location>
</feature>
<dbReference type="EMBL" id="VOSM01000004">
    <property type="protein sequence ID" value="TXD37140.1"/>
    <property type="molecule type" value="Genomic_DNA"/>
</dbReference>
<proteinExistence type="inferred from homology"/>
<dbReference type="CDD" id="cd19438">
    <property type="entry name" value="lipocalin_Blc-like"/>
    <property type="match status" value="1"/>
</dbReference>
<evidence type="ECO:0000256" key="3">
    <source>
        <dbReference type="PIRSR" id="PIRSR036893-52"/>
    </source>
</evidence>
<sequence>MGRSAKIWVSLSALAVGAVWLAGCASTGGGESTVRVVDDLEIERYLGTWYELASVPLRAQRGCVGTTATYRLRDDGDIRVYNRCLKGGFDGEVSDITARAWVVDPQQPAKLNVRFFWPFKSSYWVVALDADYRWAAVSGPEREKLWILSRTPCLDAPEFQAIYDDLERRGFPVDELRATPQQDDEGRVCEVTLGPKMAGE</sequence>
<dbReference type="PROSITE" id="PS51257">
    <property type="entry name" value="PROKAR_LIPOPROTEIN"/>
    <property type="match status" value="1"/>
</dbReference>
<evidence type="ECO:0000259" key="4">
    <source>
        <dbReference type="Pfam" id="PF08212"/>
    </source>
</evidence>
<dbReference type="InterPro" id="IPR047202">
    <property type="entry name" value="Lipocalin_Blc-like_dom"/>
</dbReference>
<evidence type="ECO:0000256" key="2">
    <source>
        <dbReference type="PIRNR" id="PIRNR036893"/>
    </source>
</evidence>
<dbReference type="InterPro" id="IPR000566">
    <property type="entry name" value="Lipocln_cytosolic_FA-bd_dom"/>
</dbReference>
<dbReference type="PRINTS" id="PR01171">
    <property type="entry name" value="BCTLIPOCALIN"/>
</dbReference>
<protein>
    <recommendedName>
        <fullName evidence="4">Lipocalin/cytosolic fatty-acid binding domain-containing protein</fullName>
    </recommendedName>
</protein>
<dbReference type="InterPro" id="IPR022272">
    <property type="entry name" value="Lipocalin_CS"/>
</dbReference>
<dbReference type="PIRSF" id="PIRSF036893">
    <property type="entry name" value="Lipocalin_ApoD"/>
    <property type="match status" value="1"/>
</dbReference>
<dbReference type="Pfam" id="PF08212">
    <property type="entry name" value="Lipocalin_2"/>
    <property type="match status" value="1"/>
</dbReference>
<keyword evidence="3" id="KW-0564">Palmitate</keyword>
<comment type="similarity">
    <text evidence="1 2">Belongs to the calycin superfamily. Lipocalin family.</text>
</comment>
<dbReference type="PROSITE" id="PS00213">
    <property type="entry name" value="LIPOCALIN"/>
    <property type="match status" value="1"/>
</dbReference>
<dbReference type="InterPro" id="IPR002446">
    <property type="entry name" value="Lipocalin_bac"/>
</dbReference>
<feature type="lipid moiety-binding region" description="N-palmitoyl cysteine" evidence="3">
    <location>
        <position position="24"/>
    </location>
</feature>
<evidence type="ECO:0000256" key="1">
    <source>
        <dbReference type="ARBA" id="ARBA00006889"/>
    </source>
</evidence>